<dbReference type="EMBL" id="VVIW01000050">
    <property type="protein sequence ID" value="NHZ44989.1"/>
    <property type="molecule type" value="Genomic_DNA"/>
</dbReference>
<feature type="signal peptide" evidence="2">
    <location>
        <begin position="1"/>
        <end position="20"/>
    </location>
</feature>
<keyword evidence="4" id="KW-1185">Reference proteome</keyword>
<organism evidence="3 4">
    <name type="scientific">Massilia aquatica</name>
    <dbReference type="NCBI Taxonomy" id="2609000"/>
    <lineage>
        <taxon>Bacteria</taxon>
        <taxon>Pseudomonadati</taxon>
        <taxon>Pseudomonadota</taxon>
        <taxon>Betaproteobacteria</taxon>
        <taxon>Burkholderiales</taxon>
        <taxon>Oxalobacteraceae</taxon>
        <taxon>Telluria group</taxon>
        <taxon>Massilia</taxon>
    </lineage>
</organism>
<evidence type="ECO:0000313" key="3">
    <source>
        <dbReference type="EMBL" id="NHZ44989.1"/>
    </source>
</evidence>
<protein>
    <recommendedName>
        <fullName evidence="5">Lipoprotein</fullName>
    </recommendedName>
</protein>
<dbReference type="RefSeq" id="WP_167082183.1">
    <property type="nucleotide sequence ID" value="NZ_VVIW01000050.1"/>
</dbReference>
<comment type="caution">
    <text evidence="3">The sequence shown here is derived from an EMBL/GenBank/DDBJ whole genome shotgun (WGS) entry which is preliminary data.</text>
</comment>
<keyword evidence="2" id="KW-0732">Signal</keyword>
<accession>A0ABX0MN32</accession>
<evidence type="ECO:0000313" key="4">
    <source>
        <dbReference type="Proteomes" id="UP000819052"/>
    </source>
</evidence>
<keyword evidence="1" id="KW-0472">Membrane</keyword>
<gene>
    <name evidence="3" type="ORF">F1609_33330</name>
</gene>
<sequence length="219" mass="23979">MKTFIARAACLLAFSGAALACGRDGTVAVPLAQVSLQQVAFTPSDDGRKLLVSGILKNTSAHRLRNVMLELRFFDDKHVLVDTFTRCVDNVIAPPAGEVGWRIRETIHDQMAPYASREVRIVSAEVIRPGVEQSKVSSFTRELLLTWIPVLAGIGMLVYLLRKVAGKDSSSSKAVVLMEAQIAYFEKNLHLLERLVLASEARARGVILPAGEEPHPPHD</sequence>
<feature type="transmembrane region" description="Helical" evidence="1">
    <location>
        <begin position="143"/>
        <end position="161"/>
    </location>
</feature>
<feature type="chain" id="PRO_5045106473" description="Lipoprotein" evidence="2">
    <location>
        <begin position="21"/>
        <end position="219"/>
    </location>
</feature>
<dbReference type="PROSITE" id="PS51257">
    <property type="entry name" value="PROKAR_LIPOPROTEIN"/>
    <property type="match status" value="1"/>
</dbReference>
<reference evidence="3 4" key="1">
    <citation type="submission" date="2019-09" db="EMBL/GenBank/DDBJ databases">
        <title>Taxonomy of Antarctic Massilia spp.: description of Massilia rubra sp. nov., Massilia aquatica sp. nov., Massilia mucilaginosa sp. nov., Massilia frigida sp. nov. isolated from streams, lakes and regoliths.</title>
        <authorList>
            <person name="Holochova P."/>
            <person name="Sedlacek I."/>
            <person name="Kralova S."/>
            <person name="Maslanova I."/>
            <person name="Busse H.-J."/>
            <person name="Stankova E."/>
            <person name="Vrbovska V."/>
            <person name="Kovarovic V."/>
            <person name="Bartak M."/>
            <person name="Svec P."/>
            <person name="Pantucek R."/>
        </authorList>
    </citation>
    <scope>NUCLEOTIDE SEQUENCE [LARGE SCALE GENOMIC DNA]</scope>
    <source>
        <strain evidence="3 4">CCM 8693</strain>
    </source>
</reference>
<keyword evidence="1" id="KW-1133">Transmembrane helix</keyword>
<proteinExistence type="predicted"/>
<evidence type="ECO:0000256" key="1">
    <source>
        <dbReference type="SAM" id="Phobius"/>
    </source>
</evidence>
<evidence type="ECO:0008006" key="5">
    <source>
        <dbReference type="Google" id="ProtNLM"/>
    </source>
</evidence>
<dbReference type="Proteomes" id="UP000819052">
    <property type="component" value="Unassembled WGS sequence"/>
</dbReference>
<name>A0ABX0MN32_9BURK</name>
<evidence type="ECO:0000256" key="2">
    <source>
        <dbReference type="SAM" id="SignalP"/>
    </source>
</evidence>
<keyword evidence="1" id="KW-0812">Transmembrane</keyword>